<dbReference type="PANTHER" id="PTHR43798:SF33">
    <property type="entry name" value="HYDROLASE, PUTATIVE (AFU_ORTHOLOGUE AFUA_2G14860)-RELATED"/>
    <property type="match status" value="1"/>
</dbReference>
<dbReference type="PANTHER" id="PTHR43798">
    <property type="entry name" value="MONOACYLGLYCEROL LIPASE"/>
    <property type="match status" value="1"/>
</dbReference>
<dbReference type="Pfam" id="PF12697">
    <property type="entry name" value="Abhydrolase_6"/>
    <property type="match status" value="1"/>
</dbReference>
<reference evidence="3" key="1">
    <citation type="submission" date="2018-06" db="EMBL/GenBank/DDBJ databases">
        <authorList>
            <person name="Zhirakovskaya E."/>
        </authorList>
    </citation>
    <scope>NUCLEOTIDE SEQUENCE</scope>
</reference>
<dbReference type="GO" id="GO:0016020">
    <property type="term" value="C:membrane"/>
    <property type="evidence" value="ECO:0007669"/>
    <property type="project" value="TreeGrafter"/>
</dbReference>
<feature type="region of interest" description="Disordered" evidence="1">
    <location>
        <begin position="140"/>
        <end position="159"/>
    </location>
</feature>
<keyword evidence="3" id="KW-0378">Hydrolase</keyword>
<accession>A0A3B0T7L0</accession>
<dbReference type="SUPFAM" id="SSF53474">
    <property type="entry name" value="alpha/beta-Hydrolases"/>
    <property type="match status" value="1"/>
</dbReference>
<dbReference type="EMBL" id="UOEI01000589">
    <property type="protein sequence ID" value="VAW08249.1"/>
    <property type="molecule type" value="Genomic_DNA"/>
</dbReference>
<dbReference type="Gene3D" id="3.40.50.1820">
    <property type="entry name" value="alpha/beta hydrolase"/>
    <property type="match status" value="1"/>
</dbReference>
<dbReference type="InterPro" id="IPR000073">
    <property type="entry name" value="AB_hydrolase_1"/>
</dbReference>
<dbReference type="InterPro" id="IPR050266">
    <property type="entry name" value="AB_hydrolase_sf"/>
</dbReference>
<evidence type="ECO:0000256" key="1">
    <source>
        <dbReference type="SAM" id="MobiDB-lite"/>
    </source>
</evidence>
<evidence type="ECO:0000313" key="3">
    <source>
        <dbReference type="EMBL" id="VAW08249.1"/>
    </source>
</evidence>
<sequence length="301" mass="33116">MSEPAPGWFTAALADVPTQYEVEVEGTPIRYLSWGDTGKPGLVFVHGGAAHAQWWSFIAPMFTENWHPVAIHLSGHGDSGRRDEYSHTMWAEEVMAVSRHVGFPGPPVVVGHSLGGMVTIQTAATYSDDLAGAVIVDAPVRRPDPESEEGRSGRSFRAPGTYETLDEATSHFRLIPPQPCSNDYIVDYIARTSVHETADGWTWKFDPNLFKGIFVPLRDQLAAVRCRVALFTGEKSVVVPPDTAAYMYDLMGRVSPVIAIPEAYHHLTLDQPLAFVAALRTLLADWNHSVGYSRDWNGSVD</sequence>
<dbReference type="InterPro" id="IPR029058">
    <property type="entry name" value="AB_hydrolase_fold"/>
</dbReference>
<feature type="compositionally biased region" description="Basic and acidic residues" evidence="1">
    <location>
        <begin position="140"/>
        <end position="152"/>
    </location>
</feature>
<proteinExistence type="predicted"/>
<gene>
    <name evidence="3" type="ORF">MNBD_ACTINO01-1257</name>
</gene>
<dbReference type="AlphaFoldDB" id="A0A3B0T7L0"/>
<feature type="domain" description="AB hydrolase-1" evidence="2">
    <location>
        <begin position="42"/>
        <end position="278"/>
    </location>
</feature>
<dbReference type="GO" id="GO:0016787">
    <property type="term" value="F:hydrolase activity"/>
    <property type="evidence" value="ECO:0007669"/>
    <property type="project" value="UniProtKB-KW"/>
</dbReference>
<protein>
    <submittedName>
        <fullName evidence="3">Hydrolase</fullName>
    </submittedName>
</protein>
<name>A0A3B0T7L0_9ZZZZ</name>
<evidence type="ECO:0000259" key="2">
    <source>
        <dbReference type="Pfam" id="PF12697"/>
    </source>
</evidence>
<organism evidence="3">
    <name type="scientific">hydrothermal vent metagenome</name>
    <dbReference type="NCBI Taxonomy" id="652676"/>
    <lineage>
        <taxon>unclassified sequences</taxon>
        <taxon>metagenomes</taxon>
        <taxon>ecological metagenomes</taxon>
    </lineage>
</organism>